<protein>
    <submittedName>
        <fullName evidence="1">Uncharacterized protein</fullName>
    </submittedName>
</protein>
<sequence>MKWTNDYLKGNHNFQVGTPYRAASFIEKIEIVSRFDKADAN</sequence>
<evidence type="ECO:0000313" key="1">
    <source>
        <dbReference type="EMBL" id="ABF33057.1"/>
    </source>
</evidence>
<gene>
    <name evidence="1" type="ordered locus">MGAS9429_Spy1870</name>
</gene>
<dbReference type="Proteomes" id="UP000002433">
    <property type="component" value="Chromosome"/>
</dbReference>
<evidence type="ECO:0000313" key="2">
    <source>
        <dbReference type="Proteomes" id="UP000002433"/>
    </source>
</evidence>
<dbReference type="KEGG" id="spk:MGAS9429_Spy1870"/>
<dbReference type="AlphaFoldDB" id="Q1JJB6"/>
<dbReference type="EMBL" id="CP000259">
    <property type="protein sequence ID" value="ABF33057.1"/>
    <property type="molecule type" value="Genomic_DNA"/>
</dbReference>
<organism evidence="1 2">
    <name type="scientific">Streptococcus pyogenes serotype M12 (strain MGAS9429)</name>
    <dbReference type="NCBI Taxonomy" id="370551"/>
    <lineage>
        <taxon>Bacteria</taxon>
        <taxon>Bacillati</taxon>
        <taxon>Bacillota</taxon>
        <taxon>Bacilli</taxon>
        <taxon>Lactobacillales</taxon>
        <taxon>Streptococcaceae</taxon>
        <taxon>Streptococcus</taxon>
    </lineage>
</organism>
<name>Q1JJB6_STRPC</name>
<accession>Q1JJB6</accession>
<proteinExistence type="predicted"/>
<reference evidence="1 2" key="1">
    <citation type="journal article" date="2006" name="Proc. Natl. Acad. Sci. U.S.A.">
        <title>Molecular genetic anatomy of inter- and intraserotype variation in the human bacterial pathogen group A Streptococcus.</title>
        <authorList>
            <person name="Beres S.B."/>
            <person name="Richter E.W."/>
            <person name="Nagiec M.J."/>
            <person name="Sumby P."/>
            <person name="Porcella S.F."/>
            <person name="DeLeo F.R."/>
            <person name="Musser J.M."/>
        </authorList>
    </citation>
    <scope>NUCLEOTIDE SEQUENCE [LARGE SCALE GENOMIC DNA]</scope>
    <source>
        <strain evidence="1 2">MGAS9429</strain>
    </source>
</reference>
<dbReference type="HOGENOM" id="CLU_3376392_0_0_9"/>